<reference evidence="1 2" key="1">
    <citation type="submission" date="2020-04" db="EMBL/GenBank/DDBJ databases">
        <title>Whole-genome sequencing of Vibrio spp. from China reveals different genetic environments of blaCTX-M-14 among diverse lineages.</title>
        <authorList>
            <person name="Zheng Z."/>
            <person name="Ye L."/>
            <person name="Chen S."/>
        </authorList>
    </citation>
    <scope>NUCLEOTIDE SEQUENCE [LARGE SCALE GENOMIC DNA]</scope>
    <source>
        <strain evidence="1 2">Vb1636</strain>
    </source>
</reference>
<dbReference type="Proteomes" id="UP000565155">
    <property type="component" value="Unassembled WGS sequence"/>
</dbReference>
<gene>
    <name evidence="1" type="ORF">HKB35_12750</name>
</gene>
<dbReference type="Pfam" id="PF14335">
    <property type="entry name" value="DUF4391"/>
    <property type="match status" value="1"/>
</dbReference>
<comment type="caution">
    <text evidence="1">The sequence shown here is derived from an EMBL/GenBank/DDBJ whole genome shotgun (WGS) entry which is preliminary data.</text>
</comment>
<dbReference type="RefSeq" id="WP_169628709.1">
    <property type="nucleotide sequence ID" value="NZ_JABCMA010000012.1"/>
</dbReference>
<dbReference type="EMBL" id="JABCMA010000012">
    <property type="protein sequence ID" value="NMR74486.1"/>
    <property type="molecule type" value="Genomic_DNA"/>
</dbReference>
<name>A0A7Y0MWJ6_VIBAL</name>
<accession>A0A7Y0MWJ6</accession>
<organism evidence="1 2">
    <name type="scientific">Vibrio alginolyticus</name>
    <dbReference type="NCBI Taxonomy" id="663"/>
    <lineage>
        <taxon>Bacteria</taxon>
        <taxon>Pseudomonadati</taxon>
        <taxon>Pseudomonadota</taxon>
        <taxon>Gammaproteobacteria</taxon>
        <taxon>Vibrionales</taxon>
        <taxon>Vibrionaceae</taxon>
        <taxon>Vibrio</taxon>
    </lineage>
</organism>
<dbReference type="AlphaFoldDB" id="A0A7Y0MWJ6"/>
<sequence>MASAQQRVFIPFRFPGAAALGSQKQGQKIPKETIYQQSNPTSAIKQLFVNDVEQIVWRYKLSPDTLNVAECEDVAEIQVFDIHLKPNCRELDVKVLETLDRAVPSNIFFRVFNGLQHRPQVQHAMAYKRENKRDAGSMVIKEYFLSDWVAISKLGELNHAESKKLPVIINMATLYNELLRSLLPEPALEGESLDEQMKRIAMLNVCRDKLAKLQAKQRKEKQYNRRVDMNSEINRLKEQISSLSGL</sequence>
<protein>
    <submittedName>
        <fullName evidence="1">DUF4391 domain-containing protein</fullName>
    </submittedName>
</protein>
<proteinExistence type="predicted"/>
<evidence type="ECO:0000313" key="2">
    <source>
        <dbReference type="Proteomes" id="UP000565155"/>
    </source>
</evidence>
<dbReference type="InterPro" id="IPR025503">
    <property type="entry name" value="DUF4391"/>
</dbReference>
<evidence type="ECO:0000313" key="1">
    <source>
        <dbReference type="EMBL" id="NMR74486.1"/>
    </source>
</evidence>